<dbReference type="PANTHER" id="PTHR11070:SF17">
    <property type="entry name" value="DNA HELICASE IV"/>
    <property type="match status" value="1"/>
</dbReference>
<keyword evidence="2 5" id="KW-0378">Hydrolase</keyword>
<dbReference type="PANTHER" id="PTHR11070">
    <property type="entry name" value="UVRD / RECB / PCRA DNA HELICASE FAMILY MEMBER"/>
    <property type="match status" value="1"/>
</dbReference>
<reference evidence="7" key="1">
    <citation type="submission" date="2013-10" db="EMBL/GenBank/DDBJ databases">
        <title>Draft genome sequence of Clostridium botulinum type B strain Osaka05.</title>
        <authorList>
            <person name="Sakaguchi Y."/>
            <person name="Hosomi K."/>
            <person name="Uchiyama J."/>
            <person name="Ogura Y."/>
            <person name="Sakaguchi M."/>
            <person name="Kohda T."/>
            <person name="Mukamoto M."/>
            <person name="Misawa N."/>
            <person name="Matsuzaki S."/>
            <person name="Hayashi T."/>
            <person name="Kozaki S."/>
        </authorList>
    </citation>
    <scope>NUCLEOTIDE SEQUENCE</scope>
    <source>
        <strain evidence="7">Osaka05</strain>
    </source>
</reference>
<dbReference type="InterPro" id="IPR048228">
    <property type="entry name" value="HelD_bacillota"/>
</dbReference>
<dbReference type="InterPro" id="IPR027417">
    <property type="entry name" value="P-loop_NTPase"/>
</dbReference>
<feature type="binding site" evidence="5">
    <location>
        <begin position="230"/>
        <end position="237"/>
    </location>
    <ligand>
        <name>ATP</name>
        <dbReference type="ChEBI" id="CHEBI:30616"/>
    </ligand>
</feature>
<feature type="domain" description="UvrD-like helicase ATP-binding" evidence="6">
    <location>
        <begin position="209"/>
        <end position="592"/>
    </location>
</feature>
<evidence type="ECO:0000256" key="4">
    <source>
        <dbReference type="ARBA" id="ARBA00022840"/>
    </source>
</evidence>
<dbReference type="AlphaFoldDB" id="A0A0S6U6S7"/>
<dbReference type="GO" id="GO:0043138">
    <property type="term" value="F:3'-5' DNA helicase activity"/>
    <property type="evidence" value="ECO:0007669"/>
    <property type="project" value="TreeGrafter"/>
</dbReference>
<evidence type="ECO:0000256" key="5">
    <source>
        <dbReference type="PROSITE-ProRule" id="PRU00560"/>
    </source>
</evidence>
<dbReference type="SUPFAM" id="SSF52540">
    <property type="entry name" value="P-loop containing nucleoside triphosphate hydrolases"/>
    <property type="match status" value="1"/>
</dbReference>
<protein>
    <submittedName>
        <fullName evidence="7">ATP-dependent DNA helicase replicase</fullName>
    </submittedName>
</protein>
<dbReference type="Pfam" id="PF00580">
    <property type="entry name" value="UvrD-helicase"/>
    <property type="match status" value="1"/>
</dbReference>
<dbReference type="RefSeq" id="WP_030035432.1">
    <property type="nucleotide sequence ID" value="NZ_DF384213.1"/>
</dbReference>
<dbReference type="GO" id="GO:0005524">
    <property type="term" value="F:ATP binding"/>
    <property type="evidence" value="ECO:0007669"/>
    <property type="project" value="UniProtKB-UniRule"/>
</dbReference>
<dbReference type="Proteomes" id="UP000054164">
    <property type="component" value="Unassembled WGS sequence"/>
</dbReference>
<name>A0A0S6U6S7_CLOBO</name>
<evidence type="ECO:0000256" key="1">
    <source>
        <dbReference type="ARBA" id="ARBA00022741"/>
    </source>
</evidence>
<keyword evidence="1 5" id="KW-0547">Nucleotide-binding</keyword>
<dbReference type="InterPro" id="IPR014016">
    <property type="entry name" value="UvrD-like_ATP-bd"/>
</dbReference>
<dbReference type="GO" id="GO:0005829">
    <property type="term" value="C:cytosol"/>
    <property type="evidence" value="ECO:0007669"/>
    <property type="project" value="TreeGrafter"/>
</dbReference>
<keyword evidence="4 5" id="KW-0067">ATP-binding</keyword>
<evidence type="ECO:0000256" key="3">
    <source>
        <dbReference type="ARBA" id="ARBA00022806"/>
    </source>
</evidence>
<gene>
    <name evidence="7" type="ORF">CBO05C_2340</name>
</gene>
<evidence type="ECO:0000313" key="7">
    <source>
        <dbReference type="EMBL" id="GAE02650.1"/>
    </source>
</evidence>
<sequence>MSINKSEWIVEMKWLENVLREVKRQLEEKRDFKDNFKKDAIETQRELWKNVGAVSVENGLQHVVDFMQFINTMKIQKRSHEFERKLVDKYENMISSPYFARMDFKEDGIENVEKCYIGISNLINEDFDFIIYDWRAPISSMFYDYEIGNAYYKCPDGIINGKISMKRQYKISNGKIDYMFDSNIKIDDEVLQDILSKSSDNKMKAIVTTIQREQNKAIRNEKYKNLIVQGPAGSGKTSVALHRIAYLLYKHRDIITAKNIVIFSPNNIFNDYISNVLPQLGEDNMLQTTFKEYMHKVLEEIDSKEDYCEMMESIFGDKSERSYDTRIKSLKFKSSVDFAKLLKVYIEHLKKMSMDFGDITLGEETIISALEIQELFYKDYESLPLKRRLEKLRRRLLYLIEPYKKRLVDKTVKEMEESNEELDENEIVKVSKSLVDREIKAIINKVEEKTKFDLMDCYKSFYENLEGLLKMANIKYDNESIREIKRYTLEKLRAKKINYEDQIALLFIKGAVGDIPKTEEVKYVIIDEAQDYAPLQYEIFNQLFNKANKTILGDISQSINPYMNVGSYNNVVNILKSEDTSTINLTKSYRSTMEITKFSRKILNKKINDEYVKRSGDWPSLTGFLDEKDINKRIVEEVKVYKCDGHNSIGIITKNVDEAQRVYNYLRDRINVKMIVSEDDDYVNDILVIPAYLAKGLEFDVVIIYNASDLRYKDEDDRLLLYTACTRALHVLDIFYLGNVSPLLK</sequence>
<dbReference type="InterPro" id="IPR027785">
    <property type="entry name" value="UvrD-like_helicase_C"/>
</dbReference>
<dbReference type="InterPro" id="IPR000212">
    <property type="entry name" value="DNA_helicase_UvrD/REP"/>
</dbReference>
<dbReference type="NCBIfam" id="NF041464">
    <property type="entry name" value="HelD_BACSU"/>
    <property type="match status" value="1"/>
</dbReference>
<dbReference type="GO" id="GO:0003677">
    <property type="term" value="F:DNA binding"/>
    <property type="evidence" value="ECO:0007669"/>
    <property type="project" value="InterPro"/>
</dbReference>
<proteinExistence type="predicted"/>
<dbReference type="Pfam" id="PF13538">
    <property type="entry name" value="UvrD_C_2"/>
    <property type="match status" value="1"/>
</dbReference>
<dbReference type="GO" id="GO:0016787">
    <property type="term" value="F:hydrolase activity"/>
    <property type="evidence" value="ECO:0007669"/>
    <property type="project" value="UniProtKB-UniRule"/>
</dbReference>
<evidence type="ECO:0000259" key="6">
    <source>
        <dbReference type="PROSITE" id="PS51198"/>
    </source>
</evidence>
<dbReference type="EMBL" id="DF384213">
    <property type="protein sequence ID" value="GAE02650.1"/>
    <property type="molecule type" value="Genomic_DNA"/>
</dbReference>
<dbReference type="HOGENOM" id="CLU_010312_4_0_9"/>
<dbReference type="PROSITE" id="PS51198">
    <property type="entry name" value="UVRD_HELICASE_ATP_BIND"/>
    <property type="match status" value="1"/>
</dbReference>
<keyword evidence="3 5" id="KW-0347">Helicase</keyword>
<accession>A0A0S6U6S7</accession>
<dbReference type="GO" id="GO:0000725">
    <property type="term" value="P:recombinational repair"/>
    <property type="evidence" value="ECO:0007669"/>
    <property type="project" value="TreeGrafter"/>
</dbReference>
<evidence type="ECO:0000256" key="2">
    <source>
        <dbReference type="ARBA" id="ARBA00022801"/>
    </source>
</evidence>
<organism evidence="7">
    <name type="scientific">Clostridium botulinum B str. Osaka05</name>
    <dbReference type="NCBI Taxonomy" id="1407017"/>
    <lineage>
        <taxon>Bacteria</taxon>
        <taxon>Bacillati</taxon>
        <taxon>Bacillota</taxon>
        <taxon>Clostridia</taxon>
        <taxon>Eubacteriales</taxon>
        <taxon>Clostridiaceae</taxon>
        <taxon>Clostridium</taxon>
    </lineage>
</organism>
<dbReference type="Gene3D" id="3.40.50.300">
    <property type="entry name" value="P-loop containing nucleotide triphosphate hydrolases"/>
    <property type="match status" value="3"/>
</dbReference>